<dbReference type="PANTHER" id="PTHR43420">
    <property type="entry name" value="ACETYLTRANSFERASE"/>
    <property type="match status" value="1"/>
</dbReference>
<organism evidence="7 8">
    <name type="scientific">Lactobacillus selangorensis</name>
    <dbReference type="NCBI Taxonomy" id="81857"/>
    <lineage>
        <taxon>Bacteria</taxon>
        <taxon>Bacillati</taxon>
        <taxon>Bacillota</taxon>
        <taxon>Bacilli</taxon>
        <taxon>Lactobacillales</taxon>
        <taxon>Lactobacillaceae</taxon>
        <taxon>Lactobacillus</taxon>
    </lineage>
</organism>
<proteinExistence type="inferred from homology"/>
<dbReference type="Pfam" id="PF00583">
    <property type="entry name" value="Acetyltransf_1"/>
    <property type="match status" value="1"/>
</dbReference>
<dbReference type="Proteomes" id="UP000051645">
    <property type="component" value="Unassembled WGS sequence"/>
</dbReference>
<dbReference type="InterPro" id="IPR000182">
    <property type="entry name" value="GNAT_dom"/>
</dbReference>
<keyword evidence="8" id="KW-1185">Reference proteome</keyword>
<dbReference type="RefSeq" id="WP_057769610.1">
    <property type="nucleotide sequence ID" value="NZ_JQAT01000008.1"/>
</dbReference>
<evidence type="ECO:0000256" key="2">
    <source>
        <dbReference type="ARBA" id="ARBA00022490"/>
    </source>
</evidence>
<dbReference type="PATRIC" id="fig|81857.3.peg.2132"/>
<reference evidence="8 9" key="1">
    <citation type="journal article" date="2015" name="Genome Announc.">
        <title>Expanding the biotechnology potential of lactobacilli through comparative genomics of 213 strains and associated genera.</title>
        <authorList>
            <person name="Sun Z."/>
            <person name="Harris H.M."/>
            <person name="McCann A."/>
            <person name="Guo C."/>
            <person name="Argimon S."/>
            <person name="Zhang W."/>
            <person name="Yang X."/>
            <person name="Jeffery I.B."/>
            <person name="Cooney J.C."/>
            <person name="Kagawa T.F."/>
            <person name="Liu W."/>
            <person name="Song Y."/>
            <person name="Salvetti E."/>
            <person name="Wrobel A."/>
            <person name="Rasinkangas P."/>
            <person name="Parkhill J."/>
            <person name="Rea M.C."/>
            <person name="O'Sullivan O."/>
            <person name="Ritari J."/>
            <person name="Douillard F.P."/>
            <person name="Paul Ross R."/>
            <person name="Yang R."/>
            <person name="Briner A.E."/>
            <person name="Felis G.E."/>
            <person name="de Vos W.M."/>
            <person name="Barrangou R."/>
            <person name="Klaenhammer T.R."/>
            <person name="Caufield P.W."/>
            <person name="Cui Y."/>
            <person name="Zhang H."/>
            <person name="O'Toole P.W."/>
        </authorList>
    </citation>
    <scope>NUCLEOTIDE SEQUENCE [LARGE SCALE GENOMIC DNA]</scope>
    <source>
        <strain evidence="6 9">ATCC BAA-66</strain>
        <strain evidence="7 8">DSM 13344</strain>
    </source>
</reference>
<evidence type="ECO:0000313" key="7">
    <source>
        <dbReference type="EMBL" id="KRN31374.1"/>
    </source>
</evidence>
<sequence length="183" mass="21576">MWKKFRQAWHHLFQLDRDELPFQAQTVQIGQQELNLRRLERQNITALLDLERACYAGLTPWDRFAFMVELRKRRQSLYLALFDHDERLLAFVGCWFVAAGESHITNIAVAPEQQSKGFGTFLLNFMIDYARTLKCRKMTLEVRVDNSGAHRLYERLGFTDGNLKKAYYVEDHSDARDMTLNLN</sequence>
<dbReference type="InterPro" id="IPR006464">
    <property type="entry name" value="AcTrfase_RimI/Ard1"/>
</dbReference>
<dbReference type="GO" id="GO:0008080">
    <property type="term" value="F:N-acetyltransferase activity"/>
    <property type="evidence" value="ECO:0007669"/>
    <property type="project" value="InterPro"/>
</dbReference>
<dbReference type="NCBIfam" id="TIGR01575">
    <property type="entry name" value="rimI"/>
    <property type="match status" value="1"/>
</dbReference>
<keyword evidence="3 7" id="KW-0808">Transferase</keyword>
<dbReference type="PANTHER" id="PTHR43420:SF44">
    <property type="entry name" value="ACETYLTRANSFERASE YPEA"/>
    <property type="match status" value="1"/>
</dbReference>
<evidence type="ECO:0000313" key="6">
    <source>
        <dbReference type="EMBL" id="KRN27429.1"/>
    </source>
</evidence>
<dbReference type="EMBL" id="JQAT01000008">
    <property type="protein sequence ID" value="KRN27429.1"/>
    <property type="molecule type" value="Genomic_DNA"/>
</dbReference>
<dbReference type="InterPro" id="IPR016181">
    <property type="entry name" value="Acyl_CoA_acyltransferase"/>
</dbReference>
<evidence type="ECO:0000313" key="9">
    <source>
        <dbReference type="Proteomes" id="UP000051751"/>
    </source>
</evidence>
<dbReference type="STRING" id="81857.IV38_GL002081"/>
<dbReference type="InterPro" id="IPR050680">
    <property type="entry name" value="YpeA/RimI_acetyltransf"/>
</dbReference>
<keyword evidence="4" id="KW-0012">Acyltransferase</keyword>
<evidence type="ECO:0000256" key="4">
    <source>
        <dbReference type="ARBA" id="ARBA00023315"/>
    </source>
</evidence>
<dbReference type="EMBL" id="JQAZ01000004">
    <property type="protein sequence ID" value="KRN31374.1"/>
    <property type="molecule type" value="Genomic_DNA"/>
</dbReference>
<evidence type="ECO:0000313" key="8">
    <source>
        <dbReference type="Proteomes" id="UP000051645"/>
    </source>
</evidence>
<comment type="caution">
    <text evidence="7">The sequence shown here is derived from an EMBL/GenBank/DDBJ whole genome shotgun (WGS) entry which is preliminary data.</text>
</comment>
<evidence type="ECO:0000256" key="3">
    <source>
        <dbReference type="ARBA" id="ARBA00022679"/>
    </source>
</evidence>
<name>A0A0R2FTI4_9LACO</name>
<feature type="domain" description="N-acetyltransferase" evidence="5">
    <location>
        <begin position="34"/>
        <end position="183"/>
    </location>
</feature>
<keyword evidence="2" id="KW-0963">Cytoplasm</keyword>
<protein>
    <submittedName>
        <fullName evidence="7">Ribosomal-protein-alanine acetyltransferase</fullName>
    </submittedName>
</protein>
<accession>A0A0R2FTI4</accession>
<dbReference type="Gene3D" id="3.40.630.30">
    <property type="match status" value="1"/>
</dbReference>
<comment type="similarity">
    <text evidence="1">Belongs to the acetyltransferase family. RimI subfamily.</text>
</comment>
<dbReference type="PROSITE" id="PS51186">
    <property type="entry name" value="GNAT"/>
    <property type="match status" value="1"/>
</dbReference>
<dbReference type="OrthoDB" id="9794566at2"/>
<dbReference type="CDD" id="cd04301">
    <property type="entry name" value="NAT_SF"/>
    <property type="match status" value="1"/>
</dbReference>
<dbReference type="SUPFAM" id="SSF55729">
    <property type="entry name" value="Acyl-CoA N-acyltransferases (Nat)"/>
    <property type="match status" value="1"/>
</dbReference>
<dbReference type="AlphaFoldDB" id="A0A0R2FTI4"/>
<evidence type="ECO:0000259" key="5">
    <source>
        <dbReference type="PROSITE" id="PS51186"/>
    </source>
</evidence>
<dbReference type="Proteomes" id="UP000051751">
    <property type="component" value="Unassembled WGS sequence"/>
</dbReference>
<evidence type="ECO:0000256" key="1">
    <source>
        <dbReference type="ARBA" id="ARBA00005395"/>
    </source>
</evidence>
<gene>
    <name evidence="6" type="ORF">IV38_GL002081</name>
    <name evidence="7" type="ORF">IV40_GL001369</name>
</gene>